<sequence length="70" mass="7606">MSAHCAPKCNVERFPVRNGPHRCFVGVGLKNHPIRLGTIEATMIPAGTFTEGFFPDRKAQPGCDRIGAPE</sequence>
<name>A0A084WGR8_ANOSI</name>
<protein>
    <submittedName>
        <fullName evidence="1 2">Uncharacterized protein</fullName>
    </submittedName>
</protein>
<dbReference type="AlphaFoldDB" id="A0A084WGR8"/>
<keyword evidence="3" id="KW-1185">Reference proteome</keyword>
<reference evidence="1 3" key="1">
    <citation type="journal article" date="2014" name="BMC Genomics">
        <title>Genome sequence of Anopheles sinensis provides insight into genetics basis of mosquito competence for malaria parasites.</title>
        <authorList>
            <person name="Zhou D."/>
            <person name="Zhang D."/>
            <person name="Ding G."/>
            <person name="Shi L."/>
            <person name="Hou Q."/>
            <person name="Ye Y."/>
            <person name="Xu Y."/>
            <person name="Zhou H."/>
            <person name="Xiong C."/>
            <person name="Li S."/>
            <person name="Yu J."/>
            <person name="Hong S."/>
            <person name="Yu X."/>
            <person name="Zou P."/>
            <person name="Chen C."/>
            <person name="Chang X."/>
            <person name="Wang W."/>
            <person name="Lv Y."/>
            <person name="Sun Y."/>
            <person name="Ma L."/>
            <person name="Shen B."/>
            <person name="Zhu C."/>
        </authorList>
    </citation>
    <scope>NUCLEOTIDE SEQUENCE [LARGE SCALE GENOMIC DNA]</scope>
</reference>
<organism evidence="1">
    <name type="scientific">Anopheles sinensis</name>
    <name type="common">Mosquito</name>
    <dbReference type="NCBI Taxonomy" id="74873"/>
    <lineage>
        <taxon>Eukaryota</taxon>
        <taxon>Metazoa</taxon>
        <taxon>Ecdysozoa</taxon>
        <taxon>Arthropoda</taxon>
        <taxon>Hexapoda</taxon>
        <taxon>Insecta</taxon>
        <taxon>Pterygota</taxon>
        <taxon>Neoptera</taxon>
        <taxon>Endopterygota</taxon>
        <taxon>Diptera</taxon>
        <taxon>Nematocera</taxon>
        <taxon>Culicoidea</taxon>
        <taxon>Culicidae</taxon>
        <taxon>Anophelinae</taxon>
        <taxon>Anopheles</taxon>
    </lineage>
</organism>
<accession>A0A084WGR8</accession>
<evidence type="ECO:0000313" key="3">
    <source>
        <dbReference type="Proteomes" id="UP000030765"/>
    </source>
</evidence>
<reference evidence="2" key="2">
    <citation type="submission" date="2020-05" db="UniProtKB">
        <authorList>
            <consortium name="EnsemblMetazoa"/>
        </authorList>
    </citation>
    <scope>IDENTIFICATION</scope>
</reference>
<dbReference type="VEuPathDB" id="VectorBase:ASIC017514"/>
<dbReference type="EMBL" id="KE525345">
    <property type="protein sequence ID" value="KFB49412.1"/>
    <property type="molecule type" value="Genomic_DNA"/>
</dbReference>
<dbReference type="EMBL" id="ATLV01023700">
    <property type="status" value="NOT_ANNOTATED_CDS"/>
    <property type="molecule type" value="Genomic_DNA"/>
</dbReference>
<evidence type="ECO:0000313" key="2">
    <source>
        <dbReference type="EnsemblMetazoa" id="ASIC017514-PA"/>
    </source>
</evidence>
<proteinExistence type="predicted"/>
<dbReference type="EnsemblMetazoa" id="ASIC017514-RA">
    <property type="protein sequence ID" value="ASIC017514-PA"/>
    <property type="gene ID" value="ASIC017514"/>
</dbReference>
<evidence type="ECO:0000313" key="1">
    <source>
        <dbReference type="EMBL" id="KFB49412.1"/>
    </source>
</evidence>
<dbReference type="Proteomes" id="UP000030765">
    <property type="component" value="Unassembled WGS sequence"/>
</dbReference>
<gene>
    <name evidence="1" type="ORF">ZHAS_00017514</name>
</gene>